<dbReference type="Pfam" id="PF00805">
    <property type="entry name" value="Pentapeptide"/>
    <property type="match status" value="1"/>
</dbReference>
<reference evidence="1 2" key="1">
    <citation type="submission" date="2014-07" db="EMBL/GenBank/DDBJ databases">
        <title>Methanogenic archaea and the global carbon cycle.</title>
        <authorList>
            <person name="Henriksen J.R."/>
            <person name="Luke J."/>
            <person name="Reinhart S."/>
            <person name="Benedict M.N."/>
            <person name="Youngblut N.D."/>
            <person name="Metcalf M.E."/>
            <person name="Whitaker R.J."/>
            <person name="Metcalf W.W."/>
        </authorList>
    </citation>
    <scope>NUCLEOTIDE SEQUENCE [LARGE SCALE GENOMIC DNA]</scope>
    <source>
        <strain evidence="1 2">HB-1</strain>
    </source>
</reference>
<evidence type="ECO:0008006" key="3">
    <source>
        <dbReference type="Google" id="ProtNLM"/>
    </source>
</evidence>
<evidence type="ECO:0000313" key="2">
    <source>
        <dbReference type="Proteomes" id="UP000033101"/>
    </source>
</evidence>
<dbReference type="GeneID" id="24833070"/>
<organism evidence="1 2">
    <name type="scientific">Methanosarcina horonobensis HB-1 = JCM 15518</name>
    <dbReference type="NCBI Taxonomy" id="1434110"/>
    <lineage>
        <taxon>Archaea</taxon>
        <taxon>Methanobacteriati</taxon>
        <taxon>Methanobacteriota</taxon>
        <taxon>Stenosarchaea group</taxon>
        <taxon>Methanomicrobia</taxon>
        <taxon>Methanosarcinales</taxon>
        <taxon>Methanosarcinaceae</taxon>
        <taxon>Methanosarcina</taxon>
    </lineage>
</organism>
<evidence type="ECO:0000313" key="1">
    <source>
        <dbReference type="EMBL" id="AKB80195.1"/>
    </source>
</evidence>
<gene>
    <name evidence="1" type="ORF">MSHOH_3712</name>
</gene>
<dbReference type="KEGG" id="mhor:MSHOH_3712"/>
<protein>
    <recommendedName>
        <fullName evidence="3">Pentapeptide repeat family protein</fullName>
    </recommendedName>
</protein>
<dbReference type="RefSeq" id="WP_052730945.1">
    <property type="nucleotide sequence ID" value="NZ_BBCW01000125.1"/>
</dbReference>
<dbReference type="OrthoDB" id="136632at2157"/>
<dbReference type="EMBL" id="CP009516">
    <property type="protein sequence ID" value="AKB80195.1"/>
    <property type="molecule type" value="Genomic_DNA"/>
</dbReference>
<dbReference type="InterPro" id="IPR001646">
    <property type="entry name" value="5peptide_repeat"/>
</dbReference>
<dbReference type="SUPFAM" id="SSF141571">
    <property type="entry name" value="Pentapeptide repeat-like"/>
    <property type="match status" value="1"/>
</dbReference>
<dbReference type="STRING" id="1434110.MSHOH_3712"/>
<proteinExistence type="predicted"/>
<sequence>MNRKGAHLEGVFLDFPDLIGAYLNGTHLERTYFRWANLSNVDLANADLADANLEGTDLIGAKNLTIDQLSKVKTLYNAKLDPEREIALREKYPALFEKPDE</sequence>
<accession>A0A0E3WV06</accession>
<name>A0A0E3WV06_9EURY</name>
<dbReference type="PATRIC" id="fig|1434110.4.peg.4743"/>
<dbReference type="Gene3D" id="2.160.20.80">
    <property type="entry name" value="E3 ubiquitin-protein ligase SopA"/>
    <property type="match status" value="1"/>
</dbReference>
<dbReference type="Proteomes" id="UP000033101">
    <property type="component" value="Chromosome"/>
</dbReference>
<keyword evidence="2" id="KW-1185">Reference proteome</keyword>
<dbReference type="AlphaFoldDB" id="A0A0E3WV06"/>
<dbReference type="HOGENOM" id="CLU_181217_0_0_2"/>